<feature type="transmembrane region" description="Helical" evidence="5">
    <location>
        <begin position="12"/>
        <end position="29"/>
    </location>
</feature>
<dbReference type="InterPro" id="IPR050511">
    <property type="entry name" value="AMPK_gamma/SDS23_families"/>
</dbReference>
<dbReference type="InterPro" id="IPR046342">
    <property type="entry name" value="CBS_dom_sf"/>
</dbReference>
<dbReference type="AlphaFoldDB" id="F4PZM4"/>
<dbReference type="STRING" id="1054147.F4PZM4"/>
<feature type="domain" description="CBS" evidence="6">
    <location>
        <begin position="253"/>
        <end position="310"/>
    </location>
</feature>
<dbReference type="Pfam" id="PF00571">
    <property type="entry name" value="CBS"/>
    <property type="match status" value="2"/>
</dbReference>
<dbReference type="SUPFAM" id="SSF54631">
    <property type="entry name" value="CBS-domain pair"/>
    <property type="match status" value="2"/>
</dbReference>
<protein>
    <recommendedName>
        <fullName evidence="6">CBS domain-containing protein</fullName>
    </recommendedName>
</protein>
<evidence type="ECO:0000256" key="3">
    <source>
        <dbReference type="PROSITE-ProRule" id="PRU00703"/>
    </source>
</evidence>
<evidence type="ECO:0000256" key="2">
    <source>
        <dbReference type="ARBA" id="ARBA00023122"/>
    </source>
</evidence>
<organism evidence="7 8">
    <name type="scientific">Cavenderia fasciculata</name>
    <name type="common">Slime mold</name>
    <name type="synonym">Dictyostelium fasciculatum</name>
    <dbReference type="NCBI Taxonomy" id="261658"/>
    <lineage>
        <taxon>Eukaryota</taxon>
        <taxon>Amoebozoa</taxon>
        <taxon>Evosea</taxon>
        <taxon>Eumycetozoa</taxon>
        <taxon>Dictyostelia</taxon>
        <taxon>Acytosteliales</taxon>
        <taxon>Cavenderiaceae</taxon>
        <taxon>Cavenderia</taxon>
    </lineage>
</organism>
<gene>
    <name evidence="7" type="ORF">DFA_02527</name>
</gene>
<sequence>MSLITSGTLNTLVKILASGAAGAVIYWVIKKTSIEDDQIQQILEYERRQYQLQLQQQQFQQQQSTSSSSLQSSSGGINHKRSRSLSNSTDASISLVDLLQNTLIEYILGDDTHNVITIDSLSTLDYALMRMNENNVTSLPVVDLQHKQYIGMLSIVDVCSFLGSQPTNEFAPNTSVAEVLKYNREPFVPLFVNSPIQLLIHIMTQRVSQVAIMSNETVVVDIVSRLNVIKFIYDNIEALGNKSSASLSSLSLLSKSITTINSSQKVIDALHKLNNEHITEIAVVNDDGHLIGSFSSSDLRKLSIYTFNRCLEPISMFIKVSEDPLAIDESIIINPSSTLRSTIRKFVESESPILWIVDNQNKPVSAVTQLSLLKYFLNLSTSMND</sequence>
<feature type="region of interest" description="Disordered" evidence="4">
    <location>
        <begin position="65"/>
        <end position="85"/>
    </location>
</feature>
<accession>F4PZM4</accession>
<dbReference type="SMART" id="SM00116">
    <property type="entry name" value="CBS"/>
    <property type="match status" value="3"/>
</dbReference>
<dbReference type="Proteomes" id="UP000007797">
    <property type="component" value="Unassembled WGS sequence"/>
</dbReference>
<dbReference type="EMBL" id="GL883017">
    <property type="protein sequence ID" value="EGG18788.1"/>
    <property type="molecule type" value="Genomic_DNA"/>
</dbReference>
<name>F4PZM4_CACFS</name>
<dbReference type="CDD" id="cd02205">
    <property type="entry name" value="CBS_pair_SF"/>
    <property type="match status" value="2"/>
</dbReference>
<evidence type="ECO:0000313" key="7">
    <source>
        <dbReference type="EMBL" id="EGG18788.1"/>
    </source>
</evidence>
<dbReference type="Gene3D" id="3.10.580.10">
    <property type="entry name" value="CBS-domain"/>
    <property type="match status" value="2"/>
</dbReference>
<evidence type="ECO:0000313" key="8">
    <source>
        <dbReference type="Proteomes" id="UP000007797"/>
    </source>
</evidence>
<reference evidence="8" key="1">
    <citation type="journal article" date="2011" name="Genome Res.">
        <title>Phylogeny-wide analysis of social amoeba genomes highlights ancient origins for complex intercellular communication.</title>
        <authorList>
            <person name="Heidel A.J."/>
            <person name="Lawal H.M."/>
            <person name="Felder M."/>
            <person name="Schilde C."/>
            <person name="Helps N.R."/>
            <person name="Tunggal B."/>
            <person name="Rivero F."/>
            <person name="John U."/>
            <person name="Schleicher M."/>
            <person name="Eichinger L."/>
            <person name="Platzer M."/>
            <person name="Noegel A.A."/>
            <person name="Schaap P."/>
            <person name="Gloeckner G."/>
        </authorList>
    </citation>
    <scope>NUCLEOTIDE SEQUENCE [LARGE SCALE GENOMIC DNA]</scope>
    <source>
        <strain evidence="8">SH3</strain>
    </source>
</reference>
<feature type="domain" description="CBS" evidence="6">
    <location>
        <begin position="111"/>
        <end position="170"/>
    </location>
</feature>
<keyword evidence="8" id="KW-1185">Reference proteome</keyword>
<keyword evidence="5" id="KW-1133">Transmembrane helix</keyword>
<evidence type="ECO:0000256" key="1">
    <source>
        <dbReference type="ARBA" id="ARBA00022737"/>
    </source>
</evidence>
<evidence type="ECO:0000256" key="5">
    <source>
        <dbReference type="SAM" id="Phobius"/>
    </source>
</evidence>
<dbReference type="PANTHER" id="PTHR13780:SF18">
    <property type="entry name" value="CBS DOMAIN-CONTAINING PROTEIN"/>
    <property type="match status" value="1"/>
</dbReference>
<keyword evidence="5" id="KW-0812">Transmembrane</keyword>
<evidence type="ECO:0000259" key="6">
    <source>
        <dbReference type="PROSITE" id="PS51371"/>
    </source>
</evidence>
<keyword evidence="5" id="KW-0472">Membrane</keyword>
<keyword evidence="2 3" id="KW-0129">CBS domain</keyword>
<dbReference type="OrthoDB" id="449052at2759"/>
<dbReference type="PROSITE" id="PS51371">
    <property type="entry name" value="CBS"/>
    <property type="match status" value="2"/>
</dbReference>
<keyword evidence="1" id="KW-0677">Repeat</keyword>
<dbReference type="OMA" id="LLIHIMT"/>
<dbReference type="PANTHER" id="PTHR13780">
    <property type="entry name" value="AMP-ACTIVATED PROTEIN KINASE, GAMMA REGULATORY SUBUNIT"/>
    <property type="match status" value="1"/>
</dbReference>
<dbReference type="InterPro" id="IPR000644">
    <property type="entry name" value="CBS_dom"/>
</dbReference>
<dbReference type="GeneID" id="14870837"/>
<dbReference type="RefSeq" id="XP_004357250.1">
    <property type="nucleotide sequence ID" value="XM_004357194.1"/>
</dbReference>
<proteinExistence type="predicted"/>
<evidence type="ECO:0000256" key="4">
    <source>
        <dbReference type="SAM" id="MobiDB-lite"/>
    </source>
</evidence>
<dbReference type="KEGG" id="dfa:DFA_02527"/>
<feature type="compositionally biased region" description="Low complexity" evidence="4">
    <location>
        <begin position="65"/>
        <end position="74"/>
    </location>
</feature>